<proteinExistence type="predicted"/>
<dbReference type="SUPFAM" id="SSF81342">
    <property type="entry name" value="Transmembrane di-heme cytochromes"/>
    <property type="match status" value="1"/>
</dbReference>
<keyword evidence="1" id="KW-1133">Transmembrane helix</keyword>
<reference evidence="3 4" key="1">
    <citation type="submission" date="2020-08" db="EMBL/GenBank/DDBJ databases">
        <title>Sequencing the genomes of 1000 actinobacteria strains.</title>
        <authorList>
            <person name="Klenk H.-P."/>
        </authorList>
    </citation>
    <scope>NUCLEOTIDE SEQUENCE [LARGE SCALE GENOMIC DNA]</scope>
    <source>
        <strain evidence="3 4">DSM 45486</strain>
    </source>
</reference>
<keyword evidence="1" id="KW-0812">Transmembrane</keyword>
<feature type="transmembrane region" description="Helical" evidence="1">
    <location>
        <begin position="103"/>
        <end position="122"/>
    </location>
</feature>
<dbReference type="InterPro" id="IPR008335">
    <property type="entry name" value="Mopterin_OxRdtase_euk"/>
</dbReference>
<feature type="transmembrane region" description="Helical" evidence="1">
    <location>
        <begin position="173"/>
        <end position="197"/>
    </location>
</feature>
<dbReference type="Pfam" id="PF00174">
    <property type="entry name" value="Oxidored_molyb"/>
    <property type="match status" value="1"/>
</dbReference>
<dbReference type="InterPro" id="IPR000572">
    <property type="entry name" value="OxRdtase_Mopterin-bd_dom"/>
</dbReference>
<dbReference type="PANTHER" id="PTHR43032">
    <property type="entry name" value="PROTEIN-METHIONINE-SULFOXIDE REDUCTASE"/>
    <property type="match status" value="1"/>
</dbReference>
<feature type="domain" description="Oxidoreductase molybdopterin-binding" evidence="2">
    <location>
        <begin position="226"/>
        <end position="352"/>
    </location>
</feature>
<dbReference type="CDD" id="cd00321">
    <property type="entry name" value="SO_family_Moco"/>
    <property type="match status" value="1"/>
</dbReference>
<sequence length="353" mass="38112">MKIPTPTRESSPHTATRIGIWLGVAFGLCFVTGLLSHYIQHPPGWFAWPTRPVGLYRITQGVHVASGVAAIPLLLAKLWTVYPKLFERPLVKSVPHALERGSILVLLGASFFELVTGLFNATQNYPWQFFFPPAHYAVAWIAVGALLVHIAVKLPLMRTPAEEVRRGTLSRRGFLLTTGGAAAVAVLATVGGTVPWLRSVSVLSSRSAALPVNRTAAAAGVSIVDSSWRLAVGDRRFSLAELEALPQTTAELPIACVEGWSAAATWTGVPVRDLLALAGVEPGDVRVESLERDGIYRSSTLPALHARDPLTLLALKVDGETLPLDHGYPCRLIAPSRPGVTQTKWVTRLEVVR</sequence>
<protein>
    <submittedName>
        <fullName evidence="3">DMSO/TMAO reductase YedYZ molybdopterin-dependent catalytic subunit</fullName>
    </submittedName>
</protein>
<dbReference type="EMBL" id="JACHMO010000001">
    <property type="protein sequence ID" value="MBB5807503.1"/>
    <property type="molecule type" value="Genomic_DNA"/>
</dbReference>
<feature type="transmembrane region" description="Helical" evidence="1">
    <location>
        <begin position="20"/>
        <end position="40"/>
    </location>
</feature>
<keyword evidence="1" id="KW-0472">Membrane</keyword>
<accession>A0A7W9HT22</accession>
<dbReference type="Gene3D" id="3.90.420.10">
    <property type="entry name" value="Oxidoreductase, molybdopterin-binding domain"/>
    <property type="match status" value="1"/>
</dbReference>
<dbReference type="PANTHER" id="PTHR43032:SF2">
    <property type="entry name" value="BLL0505 PROTEIN"/>
    <property type="match status" value="1"/>
</dbReference>
<evidence type="ECO:0000313" key="3">
    <source>
        <dbReference type="EMBL" id="MBB5807503.1"/>
    </source>
</evidence>
<dbReference type="RefSeq" id="WP_184927560.1">
    <property type="nucleotide sequence ID" value="NZ_JACHMO010000001.1"/>
</dbReference>
<dbReference type="SUPFAM" id="SSF56524">
    <property type="entry name" value="Oxidoreductase molybdopterin-binding domain"/>
    <property type="match status" value="1"/>
</dbReference>
<evidence type="ECO:0000259" key="2">
    <source>
        <dbReference type="Pfam" id="PF00174"/>
    </source>
</evidence>
<feature type="transmembrane region" description="Helical" evidence="1">
    <location>
        <begin position="134"/>
        <end position="152"/>
    </location>
</feature>
<dbReference type="GO" id="GO:0016020">
    <property type="term" value="C:membrane"/>
    <property type="evidence" value="ECO:0007669"/>
    <property type="project" value="InterPro"/>
</dbReference>
<gene>
    <name evidence="3" type="ORF">F4560_007271</name>
</gene>
<dbReference type="InterPro" id="IPR036374">
    <property type="entry name" value="OxRdtase_Mopterin-bd_sf"/>
</dbReference>
<evidence type="ECO:0000313" key="4">
    <source>
        <dbReference type="Proteomes" id="UP000552097"/>
    </source>
</evidence>
<dbReference type="PRINTS" id="PR00407">
    <property type="entry name" value="EUMOPTERIN"/>
</dbReference>
<keyword evidence="4" id="KW-1185">Reference proteome</keyword>
<organism evidence="3 4">
    <name type="scientific">Saccharothrix ecbatanensis</name>
    <dbReference type="NCBI Taxonomy" id="1105145"/>
    <lineage>
        <taxon>Bacteria</taxon>
        <taxon>Bacillati</taxon>
        <taxon>Actinomycetota</taxon>
        <taxon>Actinomycetes</taxon>
        <taxon>Pseudonocardiales</taxon>
        <taxon>Pseudonocardiaceae</taxon>
        <taxon>Saccharothrix</taxon>
    </lineage>
</organism>
<dbReference type="GO" id="GO:0016491">
    <property type="term" value="F:oxidoreductase activity"/>
    <property type="evidence" value="ECO:0007669"/>
    <property type="project" value="InterPro"/>
</dbReference>
<dbReference type="GO" id="GO:0022904">
    <property type="term" value="P:respiratory electron transport chain"/>
    <property type="evidence" value="ECO:0007669"/>
    <property type="project" value="InterPro"/>
</dbReference>
<dbReference type="Proteomes" id="UP000552097">
    <property type="component" value="Unassembled WGS sequence"/>
</dbReference>
<evidence type="ECO:0000256" key="1">
    <source>
        <dbReference type="SAM" id="Phobius"/>
    </source>
</evidence>
<feature type="transmembrane region" description="Helical" evidence="1">
    <location>
        <begin position="60"/>
        <end position="82"/>
    </location>
</feature>
<name>A0A7W9HT22_9PSEU</name>
<comment type="caution">
    <text evidence="3">The sequence shown here is derived from an EMBL/GenBank/DDBJ whole genome shotgun (WGS) entry which is preliminary data.</text>
</comment>
<dbReference type="InterPro" id="IPR016174">
    <property type="entry name" value="Di-haem_cyt_TM"/>
</dbReference>
<dbReference type="AlphaFoldDB" id="A0A7W9HT22"/>